<gene>
    <name evidence="11" type="ORF">MTY_1119</name>
</gene>
<dbReference type="PROSITE" id="PS00670">
    <property type="entry name" value="D_2_HYDROXYACID_DH_2"/>
    <property type="match status" value="1"/>
</dbReference>
<name>A0A0S6UEE1_NEOTH</name>
<keyword evidence="9" id="KW-0718">Serine biosynthesis</keyword>
<evidence type="ECO:0000259" key="10">
    <source>
        <dbReference type="PROSITE" id="PS51671"/>
    </source>
</evidence>
<dbReference type="InterPro" id="IPR045626">
    <property type="entry name" value="PGDH_ASB_dom"/>
</dbReference>
<dbReference type="Pfam" id="PF00389">
    <property type="entry name" value="2-Hacid_dh"/>
    <property type="match status" value="1"/>
</dbReference>
<dbReference type="Pfam" id="PF01842">
    <property type="entry name" value="ACT"/>
    <property type="match status" value="1"/>
</dbReference>
<comment type="function">
    <text evidence="1">Catalyzes the reversible oxidation of 3-phospho-D-glycerate to 3-phosphonooxypyruvate, the first step of the phosphorylated L-serine biosynthesis pathway. Also catalyzes the reversible oxidation of 2-hydroxyglutarate to 2-oxoglutarate.</text>
</comment>
<keyword evidence="5 9" id="KW-0560">Oxidoreductase</keyword>
<dbReference type="Gene3D" id="3.30.70.260">
    <property type="match status" value="1"/>
</dbReference>
<dbReference type="InterPro" id="IPR006140">
    <property type="entry name" value="D-isomer_DH_NAD-bd"/>
</dbReference>
<evidence type="ECO:0000256" key="9">
    <source>
        <dbReference type="RuleBase" id="RU363003"/>
    </source>
</evidence>
<dbReference type="InterPro" id="IPR029009">
    <property type="entry name" value="ASB_dom_sf"/>
</dbReference>
<dbReference type="UniPathway" id="UPA00135">
    <property type="reaction ID" value="UER00196"/>
</dbReference>
<comment type="pathway">
    <text evidence="2 9">Amino-acid biosynthesis; L-serine biosynthesis; L-serine from 3-phospho-D-glycerate: step 1/3.</text>
</comment>
<dbReference type="FunFam" id="3.30.1330.90:FF:000003">
    <property type="entry name" value="D-3-phosphoglycerate dehydrogenase"/>
    <property type="match status" value="1"/>
</dbReference>
<dbReference type="Pfam" id="PF19304">
    <property type="entry name" value="PGDH_inter"/>
    <property type="match status" value="1"/>
</dbReference>
<dbReference type="SUPFAM" id="SSF55021">
    <property type="entry name" value="ACT-like"/>
    <property type="match status" value="1"/>
</dbReference>
<dbReference type="InterPro" id="IPR029753">
    <property type="entry name" value="D-isomer_DH_CS"/>
</dbReference>
<dbReference type="InterPro" id="IPR036291">
    <property type="entry name" value="NAD(P)-bd_dom_sf"/>
</dbReference>
<dbReference type="RefSeq" id="WP_025773616.1">
    <property type="nucleotide sequence ID" value="NZ_DF238840.1"/>
</dbReference>
<reference evidence="11" key="1">
    <citation type="journal article" date="2014" name="Gene">
        <title>Genome-guided analysis of transformation efficiency and carbon dioxide assimilation by Moorella thermoacetica Y72.</title>
        <authorList>
            <person name="Tsukahara K."/>
            <person name="Kita A."/>
            <person name="Nakashimada Y."/>
            <person name="Hoshino T."/>
            <person name="Murakami K."/>
        </authorList>
    </citation>
    <scope>NUCLEOTIDE SEQUENCE [LARGE SCALE GENOMIC DNA]</scope>
    <source>
        <strain evidence="11">Y72</strain>
    </source>
</reference>
<dbReference type="FunFam" id="3.30.70.260:FF:000008">
    <property type="entry name" value="D-3-phosphoglycerate dehydrogenase, chloroplastic"/>
    <property type="match status" value="1"/>
</dbReference>
<evidence type="ECO:0000256" key="1">
    <source>
        <dbReference type="ARBA" id="ARBA00003800"/>
    </source>
</evidence>
<dbReference type="PANTHER" id="PTHR42938">
    <property type="entry name" value="FORMATE DEHYDROGENASE 1"/>
    <property type="match status" value="1"/>
</dbReference>
<evidence type="ECO:0000256" key="4">
    <source>
        <dbReference type="ARBA" id="ARBA00021582"/>
    </source>
</evidence>
<evidence type="ECO:0000256" key="8">
    <source>
        <dbReference type="ARBA" id="ARBA00048731"/>
    </source>
</evidence>
<dbReference type="Proteomes" id="UP000063718">
    <property type="component" value="Unassembled WGS sequence"/>
</dbReference>
<dbReference type="GO" id="GO:0004617">
    <property type="term" value="F:phosphoglycerate dehydrogenase activity"/>
    <property type="evidence" value="ECO:0007669"/>
    <property type="project" value="UniProtKB-UniRule"/>
</dbReference>
<accession>A0A0S6UEE1</accession>
<evidence type="ECO:0000256" key="7">
    <source>
        <dbReference type="ARBA" id="ARBA00048126"/>
    </source>
</evidence>
<dbReference type="PROSITE" id="PS00671">
    <property type="entry name" value="D_2_HYDROXYACID_DH_3"/>
    <property type="match status" value="1"/>
</dbReference>
<dbReference type="GO" id="GO:0051287">
    <property type="term" value="F:NAD binding"/>
    <property type="evidence" value="ECO:0007669"/>
    <property type="project" value="UniProtKB-UniRule"/>
</dbReference>
<dbReference type="SUPFAM" id="SSF143548">
    <property type="entry name" value="Serine metabolism enzymes domain"/>
    <property type="match status" value="1"/>
</dbReference>
<dbReference type="SUPFAM" id="SSF52283">
    <property type="entry name" value="Formate/glycerate dehydrogenase catalytic domain-like"/>
    <property type="match status" value="1"/>
</dbReference>
<dbReference type="InterPro" id="IPR006236">
    <property type="entry name" value="PGDH"/>
</dbReference>
<proteinExistence type="inferred from homology"/>
<dbReference type="SUPFAM" id="SSF51735">
    <property type="entry name" value="NAD(P)-binding Rossmann-fold domains"/>
    <property type="match status" value="1"/>
</dbReference>
<dbReference type="PROSITE" id="PS00065">
    <property type="entry name" value="D_2_HYDROXYACID_DH_1"/>
    <property type="match status" value="1"/>
</dbReference>
<comment type="catalytic activity">
    <reaction evidence="7">
        <text>(R)-2-hydroxyglutarate + NAD(+) = 2-oxoglutarate + NADH + H(+)</text>
        <dbReference type="Rhea" id="RHEA:49612"/>
        <dbReference type="ChEBI" id="CHEBI:15378"/>
        <dbReference type="ChEBI" id="CHEBI:15801"/>
        <dbReference type="ChEBI" id="CHEBI:16810"/>
        <dbReference type="ChEBI" id="CHEBI:57540"/>
        <dbReference type="ChEBI" id="CHEBI:57945"/>
        <dbReference type="EC" id="1.1.1.399"/>
    </reaction>
</comment>
<keyword evidence="9" id="KW-0028">Amino-acid biosynthesis</keyword>
<dbReference type="GO" id="GO:0006564">
    <property type="term" value="P:L-serine biosynthetic process"/>
    <property type="evidence" value="ECO:0007669"/>
    <property type="project" value="UniProtKB-UniRule"/>
</dbReference>
<dbReference type="InterPro" id="IPR002912">
    <property type="entry name" value="ACT_dom"/>
</dbReference>
<evidence type="ECO:0000256" key="2">
    <source>
        <dbReference type="ARBA" id="ARBA00005216"/>
    </source>
</evidence>
<dbReference type="InterPro" id="IPR045865">
    <property type="entry name" value="ACT-like_dom_sf"/>
</dbReference>
<dbReference type="EC" id="1.1.1.95" evidence="9"/>
<dbReference type="Pfam" id="PF02826">
    <property type="entry name" value="2-Hacid_dh_C"/>
    <property type="match status" value="1"/>
</dbReference>
<feature type="domain" description="ACT" evidence="10">
    <location>
        <begin position="453"/>
        <end position="525"/>
    </location>
</feature>
<comment type="catalytic activity">
    <reaction evidence="8 9">
        <text>(2R)-3-phosphoglycerate + NAD(+) = 3-phosphooxypyruvate + NADH + H(+)</text>
        <dbReference type="Rhea" id="RHEA:12641"/>
        <dbReference type="ChEBI" id="CHEBI:15378"/>
        <dbReference type="ChEBI" id="CHEBI:18110"/>
        <dbReference type="ChEBI" id="CHEBI:57540"/>
        <dbReference type="ChEBI" id="CHEBI:57945"/>
        <dbReference type="ChEBI" id="CHEBI:58272"/>
        <dbReference type="EC" id="1.1.1.95"/>
    </reaction>
</comment>
<dbReference type="AlphaFoldDB" id="A0A0S6UEE1"/>
<dbReference type="InterPro" id="IPR029752">
    <property type="entry name" value="D-isomer_DH_CS1"/>
</dbReference>
<sequence length="525" mass="56257">MRVLALDGVDARGLAALREAGLEVTTSGKMEEEELKEAIRDCEALIVRSGTRVTAAAINAAKKLKIIARAGVGTDNIDVAAATERGIVVVNAPEGNTIAAAEHTIAMMLALARNIPQASAALKQGRWEKKKFVGVELRGKTLGIIGLGKIGREVARRARGLEMKVVAFDPYVDSEQAARLEVELVPLETLLAGADFVTVHLPLTKDTRHLLDREKLGLMKQGARVLNVARGGIIDEGALYEALKAGHLAGAALDVFEEEPLGQSPLLELENVIVTPHLGASTREAQVAVAVEVAGDVIRCLQGEPVLNAVNIPVVRGHLAEVLHPYLQLAEKLGSFLSQLMESPILTAEICFNGELAGYDLAPLTSSFLKGLLRPLLAEAVNYVNAPLVAKKRGIRIREKKSPEMEYFANLISVQVQGRRESHRLAGTVNQAGEPRLVNLDGYSVDTIPTGHLLVIPHLDRPRIIGPVALAIGDHGVNIAAMQVGRRERGGQAVMLISVDSEVPRAALDAIRQVDGVLDVRYISL</sequence>
<dbReference type="InterPro" id="IPR006139">
    <property type="entry name" value="D-isomer_2_OHA_DH_cat_dom"/>
</dbReference>
<dbReference type="CDD" id="cd04902">
    <property type="entry name" value="ACT_3PGDH-xct"/>
    <property type="match status" value="1"/>
</dbReference>
<dbReference type="EMBL" id="DF238840">
    <property type="protein sequence ID" value="GAF25782.1"/>
    <property type="molecule type" value="Genomic_DNA"/>
</dbReference>
<dbReference type="CDD" id="cd12173">
    <property type="entry name" value="PGDH_4"/>
    <property type="match status" value="1"/>
</dbReference>
<protein>
    <recommendedName>
        <fullName evidence="4 9">D-3-phosphoglycerate dehydrogenase</fullName>
        <ecNumber evidence="9">1.1.1.95</ecNumber>
    </recommendedName>
</protein>
<organism evidence="11">
    <name type="scientific">Moorella thermoacetica Y72</name>
    <dbReference type="NCBI Taxonomy" id="1325331"/>
    <lineage>
        <taxon>Bacteria</taxon>
        <taxon>Bacillati</taxon>
        <taxon>Bacillota</taxon>
        <taxon>Clostridia</taxon>
        <taxon>Neomoorellales</taxon>
        <taxon>Neomoorellaceae</taxon>
        <taxon>Neomoorella</taxon>
    </lineage>
</organism>
<dbReference type="Gene3D" id="3.40.50.720">
    <property type="entry name" value="NAD(P)-binding Rossmann-like Domain"/>
    <property type="match status" value="2"/>
</dbReference>
<dbReference type="Gene3D" id="3.30.1330.90">
    <property type="entry name" value="D-3-phosphoglycerate dehydrogenase, domain 3"/>
    <property type="match status" value="1"/>
</dbReference>
<evidence type="ECO:0000313" key="11">
    <source>
        <dbReference type="EMBL" id="GAF25782.1"/>
    </source>
</evidence>
<dbReference type="FunFam" id="3.40.50.720:FF:000021">
    <property type="entry name" value="D-3-phosphoglycerate dehydrogenase"/>
    <property type="match status" value="1"/>
</dbReference>
<keyword evidence="6 9" id="KW-0520">NAD</keyword>
<dbReference type="NCBIfam" id="TIGR01327">
    <property type="entry name" value="PGDH"/>
    <property type="match status" value="1"/>
</dbReference>
<evidence type="ECO:0000256" key="5">
    <source>
        <dbReference type="ARBA" id="ARBA00023002"/>
    </source>
</evidence>
<comment type="similarity">
    <text evidence="3 9">Belongs to the D-isomer specific 2-hydroxyacid dehydrogenase family.</text>
</comment>
<evidence type="ECO:0000256" key="6">
    <source>
        <dbReference type="ARBA" id="ARBA00023027"/>
    </source>
</evidence>
<evidence type="ECO:0000256" key="3">
    <source>
        <dbReference type="ARBA" id="ARBA00005854"/>
    </source>
</evidence>
<dbReference type="PANTHER" id="PTHR42938:SF9">
    <property type="entry name" value="FORMATE DEHYDROGENASE 1"/>
    <property type="match status" value="1"/>
</dbReference>
<dbReference type="PROSITE" id="PS51671">
    <property type="entry name" value="ACT"/>
    <property type="match status" value="1"/>
</dbReference>